<keyword evidence="2" id="KW-0496">Mitochondrion</keyword>
<gene>
    <name evidence="2" type="primary">ND4L</name>
</gene>
<dbReference type="RefSeq" id="YP_009444530.1">
    <property type="nucleotide sequence ID" value="NC_036381.1"/>
</dbReference>
<protein>
    <submittedName>
        <fullName evidence="2">NADH dehydrogenase subunit 4L</fullName>
    </submittedName>
</protein>
<sequence length="114" mass="12783">MSNILSGIISVLFFISVIALMLNSSRIVVSLIILESMVLWMLVMFFLMSLTKFNQEMIIIMLCISVSEATVGLSIMILQLQSKSNDFLSTMFCVKFMFAKVSYYSKSSCSTNSS</sequence>
<feature type="transmembrane region" description="Helical" evidence="1">
    <location>
        <begin position="29"/>
        <end position="51"/>
    </location>
</feature>
<feature type="transmembrane region" description="Helical" evidence="1">
    <location>
        <begin position="6"/>
        <end position="22"/>
    </location>
</feature>
<dbReference type="AlphaFoldDB" id="A0A343F268"/>
<reference evidence="2" key="1">
    <citation type="submission" date="2016-11" db="EMBL/GenBank/DDBJ databases">
        <title>The complete mitochondrial genome of Microceramus pontificus (Gould, 1848) (Gastropoda: Stylommatophora: Urocoptidae).</title>
        <authorList>
            <person name="Harasewych M.G."/>
            <person name="Gonzalez V.L."/>
            <person name="Windsor A.M."/>
            <person name="Halloran M."/>
        </authorList>
    </citation>
    <scope>NUCLEOTIDE SEQUENCE</scope>
</reference>
<accession>A0A343F268</accession>
<feature type="transmembrane region" description="Helical" evidence="1">
    <location>
        <begin position="57"/>
        <end position="78"/>
    </location>
</feature>
<geneLocation type="mitochondrion" evidence="2"/>
<keyword evidence="1" id="KW-0812">Transmembrane</keyword>
<dbReference type="EMBL" id="KY132095">
    <property type="protein sequence ID" value="ASP44438.1"/>
    <property type="molecule type" value="Genomic_DNA"/>
</dbReference>
<dbReference type="GeneID" id="35198844"/>
<dbReference type="CTD" id="4539"/>
<organism evidence="2">
    <name type="scientific">Microceramus pontificus</name>
    <dbReference type="NCBI Taxonomy" id="513540"/>
    <lineage>
        <taxon>Eukaryota</taxon>
        <taxon>Metazoa</taxon>
        <taxon>Spiralia</taxon>
        <taxon>Lophotrochozoa</taxon>
        <taxon>Mollusca</taxon>
        <taxon>Gastropoda</taxon>
        <taxon>Heterobranchia</taxon>
        <taxon>Euthyneura</taxon>
        <taxon>Panpulmonata</taxon>
        <taxon>Eupulmonata</taxon>
        <taxon>Stylommatophora</taxon>
        <taxon>Helicina</taxon>
        <taxon>Urocoptoidea</taxon>
        <taxon>Urocoptidae</taxon>
        <taxon>Microceramus</taxon>
    </lineage>
</organism>
<keyword evidence="1" id="KW-0472">Membrane</keyword>
<dbReference type="Gene3D" id="1.10.287.3510">
    <property type="match status" value="1"/>
</dbReference>
<name>A0A343F268_9EUPU</name>
<evidence type="ECO:0000313" key="2">
    <source>
        <dbReference type="EMBL" id="ASP44438.1"/>
    </source>
</evidence>
<keyword evidence="1" id="KW-1133">Transmembrane helix</keyword>
<proteinExistence type="predicted"/>
<evidence type="ECO:0000256" key="1">
    <source>
        <dbReference type="SAM" id="Phobius"/>
    </source>
</evidence>